<dbReference type="InterPro" id="IPR016181">
    <property type="entry name" value="Acyl_CoA_acyltransferase"/>
</dbReference>
<dbReference type="SUPFAM" id="SSF55729">
    <property type="entry name" value="Acyl-CoA N-acyltransferases (Nat)"/>
    <property type="match status" value="2"/>
</dbReference>
<gene>
    <name evidence="2" type="ORF">ETSY1_05515</name>
</gene>
<dbReference type="NCBIfam" id="TIGR03019">
    <property type="entry name" value="pepcterm_femAB"/>
    <property type="match status" value="1"/>
</dbReference>
<organism evidence="2 3">
    <name type="scientific">Entotheonella factor</name>
    <dbReference type="NCBI Taxonomy" id="1429438"/>
    <lineage>
        <taxon>Bacteria</taxon>
        <taxon>Pseudomonadati</taxon>
        <taxon>Nitrospinota/Tectimicrobiota group</taxon>
        <taxon>Candidatus Tectimicrobiota</taxon>
        <taxon>Candidatus Entotheonellia</taxon>
        <taxon>Candidatus Entotheonellales</taxon>
        <taxon>Candidatus Entotheonellaceae</taxon>
        <taxon>Candidatus Entotheonella</taxon>
    </lineage>
</organism>
<name>W4LVI4_ENTF1</name>
<dbReference type="HOGENOM" id="CLU_042156_0_0_7"/>
<dbReference type="InterPro" id="IPR038740">
    <property type="entry name" value="BioF2-like_GNAT_dom"/>
</dbReference>
<reference evidence="2 3" key="1">
    <citation type="journal article" date="2014" name="Nature">
        <title>An environmental bacterial taxon with a large and distinct metabolic repertoire.</title>
        <authorList>
            <person name="Wilson M.C."/>
            <person name="Mori T."/>
            <person name="Ruckert C."/>
            <person name="Uria A.R."/>
            <person name="Helf M.J."/>
            <person name="Takada K."/>
            <person name="Gernert C."/>
            <person name="Steffens U.A."/>
            <person name="Heycke N."/>
            <person name="Schmitt S."/>
            <person name="Rinke C."/>
            <person name="Helfrich E.J."/>
            <person name="Brachmann A.O."/>
            <person name="Gurgui C."/>
            <person name="Wakimoto T."/>
            <person name="Kracht M."/>
            <person name="Crusemann M."/>
            <person name="Hentschel U."/>
            <person name="Abe I."/>
            <person name="Matsunaga S."/>
            <person name="Kalinowski J."/>
            <person name="Takeyama H."/>
            <person name="Piel J."/>
        </authorList>
    </citation>
    <scope>NUCLEOTIDE SEQUENCE [LARGE SCALE GENOMIC DNA]</scope>
    <source>
        <strain evidence="3">TSY1</strain>
    </source>
</reference>
<dbReference type="EMBL" id="AZHW01000190">
    <property type="protein sequence ID" value="ETX01910.1"/>
    <property type="molecule type" value="Genomic_DNA"/>
</dbReference>
<evidence type="ECO:0000313" key="3">
    <source>
        <dbReference type="Proteomes" id="UP000019141"/>
    </source>
</evidence>
<proteinExistence type="predicted"/>
<protein>
    <recommendedName>
        <fullName evidence="1">BioF2-like acetyltransferase domain-containing protein</fullName>
    </recommendedName>
</protein>
<feature type="domain" description="BioF2-like acetyltransferase" evidence="1">
    <location>
        <begin position="152"/>
        <end position="286"/>
    </location>
</feature>
<evidence type="ECO:0000259" key="1">
    <source>
        <dbReference type="Pfam" id="PF13480"/>
    </source>
</evidence>
<sequence length="345" mass="39195">MDYRAFDHTEVACKQWDAYVLQHPQAQHYHLSGWAQVIERAYGHRSVSLVAEDGEGEIKGVLPLIEMRRWVLGHVAASMPFLDYGGMCADEVSVRQGLLDAALAHCAQAGIKTLDLRHYTPSGLDLQPFDQKVTLVLPLLDEAGHLWKGLNAKVRNQVRKAEKSGLAFQWAGTEKLPDFYRVWSENMRDLGSPVHSLRFFRAVFACFPSTRLALVYAGDDVIGGAVCLYFRDTVLVPWASSLRSFFRYCPNNLLYWEAIRAACEAGYRRFDFGRSSYDTGTYRFKKQWGAVEHGLSWECWSAHEAARPIVEASHGPYGRAVQVWQRLPLPVANRLGPWIRRYLSN</sequence>
<keyword evidence="3" id="KW-1185">Reference proteome</keyword>
<comment type="caution">
    <text evidence="2">The sequence shown here is derived from an EMBL/GenBank/DDBJ whole genome shotgun (WGS) entry which is preliminary data.</text>
</comment>
<dbReference type="InterPro" id="IPR050644">
    <property type="entry name" value="PG_Glycine_Bridge_Synth"/>
</dbReference>
<dbReference type="PANTHER" id="PTHR36174">
    <property type="entry name" value="LIPID II:GLYCINE GLYCYLTRANSFERASE"/>
    <property type="match status" value="1"/>
</dbReference>
<dbReference type="InterPro" id="IPR017469">
    <property type="entry name" value="PEP-CTERM_FemAB-rel"/>
</dbReference>
<dbReference type="Gene3D" id="3.40.630.30">
    <property type="match status" value="2"/>
</dbReference>
<dbReference type="Pfam" id="PF13480">
    <property type="entry name" value="Acetyltransf_6"/>
    <property type="match status" value="1"/>
</dbReference>
<accession>W4LVI4</accession>
<dbReference type="PANTHER" id="PTHR36174:SF1">
    <property type="entry name" value="LIPID II:GLYCINE GLYCYLTRANSFERASE"/>
    <property type="match status" value="1"/>
</dbReference>
<evidence type="ECO:0000313" key="2">
    <source>
        <dbReference type="EMBL" id="ETX01910.1"/>
    </source>
</evidence>
<dbReference type="AlphaFoldDB" id="W4LVI4"/>
<dbReference type="PATRIC" id="fig|1429438.4.peg.1243"/>
<dbReference type="Proteomes" id="UP000019141">
    <property type="component" value="Unassembled WGS sequence"/>
</dbReference>